<dbReference type="AlphaFoldDB" id="A0A168BZH7"/>
<dbReference type="GO" id="GO:0000156">
    <property type="term" value="F:phosphorelay response regulator activity"/>
    <property type="evidence" value="ECO:0007669"/>
    <property type="project" value="TreeGrafter"/>
</dbReference>
<dbReference type="SUPFAM" id="SSF52172">
    <property type="entry name" value="CheY-like"/>
    <property type="match status" value="1"/>
</dbReference>
<organism evidence="7 8">
    <name type="scientific">Paenibacillus glacialis</name>
    <dbReference type="NCBI Taxonomy" id="494026"/>
    <lineage>
        <taxon>Bacteria</taxon>
        <taxon>Bacillati</taxon>
        <taxon>Bacillota</taxon>
        <taxon>Bacilli</taxon>
        <taxon>Bacillales</taxon>
        <taxon>Paenibacillaceae</taxon>
        <taxon>Paenibacillus</taxon>
    </lineage>
</organism>
<dbReference type="PANTHER" id="PTHR48111:SF26">
    <property type="entry name" value="STAGE 0 SPORULATION PROTEIN A HOMOLOG"/>
    <property type="match status" value="1"/>
</dbReference>
<dbReference type="PROSITE" id="PS50110">
    <property type="entry name" value="RESPONSE_REGULATORY"/>
    <property type="match status" value="1"/>
</dbReference>
<keyword evidence="3" id="KW-0238">DNA-binding</keyword>
<keyword evidence="8" id="KW-1185">Reference proteome</keyword>
<comment type="caution">
    <text evidence="5">Lacks conserved residue(s) required for the propagation of feature annotation.</text>
</comment>
<dbReference type="Gene3D" id="3.40.50.2300">
    <property type="match status" value="1"/>
</dbReference>
<evidence type="ECO:0000313" key="8">
    <source>
        <dbReference type="Proteomes" id="UP000076967"/>
    </source>
</evidence>
<feature type="domain" description="Response regulatory" evidence="6">
    <location>
        <begin position="1"/>
        <end position="85"/>
    </location>
</feature>
<proteinExistence type="predicted"/>
<dbReference type="InterPro" id="IPR039420">
    <property type="entry name" value="WalR-like"/>
</dbReference>
<dbReference type="Pfam" id="PF00072">
    <property type="entry name" value="Response_reg"/>
    <property type="match status" value="1"/>
</dbReference>
<dbReference type="GO" id="GO:0006355">
    <property type="term" value="P:regulation of DNA-templated transcription"/>
    <property type="evidence" value="ECO:0007669"/>
    <property type="project" value="TreeGrafter"/>
</dbReference>
<dbReference type="PANTHER" id="PTHR48111">
    <property type="entry name" value="REGULATOR OF RPOS"/>
    <property type="match status" value="1"/>
</dbReference>
<dbReference type="InterPro" id="IPR011006">
    <property type="entry name" value="CheY-like_superfamily"/>
</dbReference>
<keyword evidence="2" id="KW-0805">Transcription regulation</keyword>
<dbReference type="GO" id="GO:0000976">
    <property type="term" value="F:transcription cis-regulatory region binding"/>
    <property type="evidence" value="ECO:0007669"/>
    <property type="project" value="TreeGrafter"/>
</dbReference>
<reference evidence="7 8" key="1">
    <citation type="submission" date="2016-03" db="EMBL/GenBank/DDBJ databases">
        <title>Draft genome sequence of Paenibacillus glacialis DSM 22343.</title>
        <authorList>
            <person name="Shin S.-K."/>
            <person name="Yi H."/>
        </authorList>
    </citation>
    <scope>NUCLEOTIDE SEQUENCE [LARGE SCALE GENOMIC DNA]</scope>
    <source>
        <strain evidence="7 8">DSM 22343</strain>
    </source>
</reference>
<dbReference type="EMBL" id="LVJH01000074">
    <property type="protein sequence ID" value="OAB32914.1"/>
    <property type="molecule type" value="Genomic_DNA"/>
</dbReference>
<keyword evidence="4" id="KW-0804">Transcription</keyword>
<evidence type="ECO:0000313" key="7">
    <source>
        <dbReference type="EMBL" id="OAB32914.1"/>
    </source>
</evidence>
<evidence type="ECO:0000256" key="3">
    <source>
        <dbReference type="ARBA" id="ARBA00023125"/>
    </source>
</evidence>
<protein>
    <recommendedName>
        <fullName evidence="6">Response regulatory domain-containing protein</fullName>
    </recommendedName>
</protein>
<evidence type="ECO:0000256" key="5">
    <source>
        <dbReference type="PROSITE-ProRule" id="PRU00169"/>
    </source>
</evidence>
<evidence type="ECO:0000256" key="1">
    <source>
        <dbReference type="ARBA" id="ARBA00022553"/>
    </source>
</evidence>
<dbReference type="OrthoDB" id="9790442at2"/>
<gene>
    <name evidence="7" type="ORF">PGLA_25875</name>
</gene>
<accession>A0A168BZH7</accession>
<keyword evidence="1" id="KW-0597">Phosphoprotein</keyword>
<dbReference type="GO" id="GO:0032993">
    <property type="term" value="C:protein-DNA complex"/>
    <property type="evidence" value="ECO:0007669"/>
    <property type="project" value="TreeGrafter"/>
</dbReference>
<sequence length="90" mass="9890">MYIKIGIVGMQYVVDKLLKVIKAKLSGIDFLRIIREKSLIPIPILIVSAKDVEADKALGLGFGADDYIPKPFSMIELSARVKVDLCLGIT</sequence>
<name>A0A168BZH7_9BACL</name>
<dbReference type="GO" id="GO:0005829">
    <property type="term" value="C:cytosol"/>
    <property type="evidence" value="ECO:0007669"/>
    <property type="project" value="TreeGrafter"/>
</dbReference>
<comment type="caution">
    <text evidence="7">The sequence shown here is derived from an EMBL/GenBank/DDBJ whole genome shotgun (WGS) entry which is preliminary data.</text>
</comment>
<dbReference type="STRING" id="494026.PGLA_25875"/>
<evidence type="ECO:0000256" key="2">
    <source>
        <dbReference type="ARBA" id="ARBA00023015"/>
    </source>
</evidence>
<evidence type="ECO:0000259" key="6">
    <source>
        <dbReference type="PROSITE" id="PS50110"/>
    </source>
</evidence>
<evidence type="ECO:0000256" key="4">
    <source>
        <dbReference type="ARBA" id="ARBA00023163"/>
    </source>
</evidence>
<dbReference type="InterPro" id="IPR001789">
    <property type="entry name" value="Sig_transdc_resp-reg_receiver"/>
</dbReference>
<dbReference type="Proteomes" id="UP000076967">
    <property type="component" value="Unassembled WGS sequence"/>
</dbReference>